<dbReference type="FunFam" id="3.10.20.370:FF:000003">
    <property type="entry name" value="Transposon Tf2-6 polyprotein"/>
    <property type="match status" value="1"/>
</dbReference>
<name>A0ABD0NE09_CIRMR</name>
<dbReference type="Proteomes" id="UP001529510">
    <property type="component" value="Unassembled WGS sequence"/>
</dbReference>
<proteinExistence type="predicted"/>
<accession>A0ABD0NE09</accession>
<dbReference type="Pfam" id="PF17919">
    <property type="entry name" value="RT_RNaseH_2"/>
    <property type="match status" value="1"/>
</dbReference>
<reference evidence="2 3" key="1">
    <citation type="submission" date="2024-05" db="EMBL/GenBank/DDBJ databases">
        <title>Genome sequencing and assembly of Indian major carp, Cirrhinus mrigala (Hamilton, 1822).</title>
        <authorList>
            <person name="Mohindra V."/>
            <person name="Chowdhury L.M."/>
            <person name="Lal K."/>
            <person name="Jena J.K."/>
        </authorList>
    </citation>
    <scope>NUCLEOTIDE SEQUENCE [LARGE SCALE GENOMIC DNA]</scope>
    <source>
        <strain evidence="2">CM1030</strain>
        <tissue evidence="2">Blood</tissue>
    </source>
</reference>
<dbReference type="InterPro" id="IPR043502">
    <property type="entry name" value="DNA/RNA_pol_sf"/>
</dbReference>
<dbReference type="SUPFAM" id="SSF56672">
    <property type="entry name" value="DNA/RNA polymerases"/>
    <property type="match status" value="1"/>
</dbReference>
<comment type="caution">
    <text evidence="2">The sequence shown here is derived from an EMBL/GenBank/DDBJ whole genome shotgun (WGS) entry which is preliminary data.</text>
</comment>
<dbReference type="Gene3D" id="3.10.20.370">
    <property type="match status" value="1"/>
</dbReference>
<protein>
    <recommendedName>
        <fullName evidence="1">Reverse transcriptase/retrotransposon-derived protein RNase H-like domain-containing protein</fullName>
    </recommendedName>
</protein>
<organism evidence="2 3">
    <name type="scientific">Cirrhinus mrigala</name>
    <name type="common">Mrigala</name>
    <dbReference type="NCBI Taxonomy" id="683832"/>
    <lineage>
        <taxon>Eukaryota</taxon>
        <taxon>Metazoa</taxon>
        <taxon>Chordata</taxon>
        <taxon>Craniata</taxon>
        <taxon>Vertebrata</taxon>
        <taxon>Euteleostomi</taxon>
        <taxon>Actinopterygii</taxon>
        <taxon>Neopterygii</taxon>
        <taxon>Teleostei</taxon>
        <taxon>Ostariophysi</taxon>
        <taxon>Cypriniformes</taxon>
        <taxon>Cyprinidae</taxon>
        <taxon>Labeoninae</taxon>
        <taxon>Labeonini</taxon>
        <taxon>Cirrhinus</taxon>
    </lineage>
</organism>
<evidence type="ECO:0000259" key="1">
    <source>
        <dbReference type="Pfam" id="PF17919"/>
    </source>
</evidence>
<feature type="non-terminal residue" evidence="2">
    <location>
        <position position="1"/>
    </location>
</feature>
<gene>
    <name evidence="2" type="ORF">M9458_043574</name>
</gene>
<keyword evidence="3" id="KW-1185">Reference proteome</keyword>
<sequence>FQHLKEAFCHAPILVLPDPMLPFVVEVDASTTGAGAVLLQRQGEPPVLHPCAYFSKKLSPAEQNYDIGNRELLPIKLALEEWRHWLEGTQHPFTVLTDHKNLQYLREAKHLCLVA</sequence>
<evidence type="ECO:0000313" key="2">
    <source>
        <dbReference type="EMBL" id="KAL0159849.1"/>
    </source>
</evidence>
<dbReference type="PANTHER" id="PTHR34072">
    <property type="entry name" value="ENZYMATIC POLYPROTEIN-RELATED"/>
    <property type="match status" value="1"/>
</dbReference>
<dbReference type="AlphaFoldDB" id="A0ABD0NE09"/>
<dbReference type="EMBL" id="JAMKFB020000022">
    <property type="protein sequence ID" value="KAL0159849.1"/>
    <property type="molecule type" value="Genomic_DNA"/>
</dbReference>
<evidence type="ECO:0000313" key="3">
    <source>
        <dbReference type="Proteomes" id="UP001529510"/>
    </source>
</evidence>
<feature type="domain" description="Reverse transcriptase/retrotransposon-derived protein RNase H-like" evidence="1">
    <location>
        <begin position="1"/>
        <end position="95"/>
    </location>
</feature>
<dbReference type="CDD" id="cd09274">
    <property type="entry name" value="RNase_HI_RT_Ty3"/>
    <property type="match status" value="1"/>
</dbReference>
<dbReference type="PANTHER" id="PTHR34072:SF42">
    <property type="entry name" value="INTEGRASE CATALYTIC DOMAIN-CONTAINING PROTEIN"/>
    <property type="match status" value="1"/>
</dbReference>
<dbReference type="InterPro" id="IPR041577">
    <property type="entry name" value="RT_RNaseH_2"/>
</dbReference>